<sequence length="240" mass="25647">MAPIPERAWPDGARADDRPTPLAGPLPALYDTGAKGDPMTDAPQLYLVTPPEIGAEFPDRLSAVLDAHEIACLRLDLATRDEDRVLRAADLCREVAHRFDVPLVVTDHAALVQRLGLDGVHLSDPRLVGKLRRDWGPDPIIGAFCGTSRHDGMNAGEAGADYVSFGPAEDTGLGDGSHAPLELFAWWSEMIELPVVAEGPLTVEGLARLAPVVDFVALGEEVWGADDPVARLKELSAALT</sequence>
<dbReference type="InterPro" id="IPR013785">
    <property type="entry name" value="Aldolase_TIM"/>
</dbReference>
<keyword evidence="2" id="KW-0784">Thiamine biosynthesis</keyword>
<dbReference type="EMBL" id="QGDJ01000002">
    <property type="protein sequence ID" value="PWJ20835.1"/>
    <property type="molecule type" value="Genomic_DNA"/>
</dbReference>
<evidence type="ECO:0000256" key="2">
    <source>
        <dbReference type="ARBA" id="ARBA00022977"/>
    </source>
</evidence>
<dbReference type="GO" id="GO:0005737">
    <property type="term" value="C:cytoplasm"/>
    <property type="evidence" value="ECO:0007669"/>
    <property type="project" value="TreeGrafter"/>
</dbReference>
<evidence type="ECO:0000313" key="5">
    <source>
        <dbReference type="EMBL" id="PWJ20835.1"/>
    </source>
</evidence>
<organism evidence="6 8">
    <name type="scientific">Jannaschia seohaensis</name>
    <dbReference type="NCBI Taxonomy" id="475081"/>
    <lineage>
        <taxon>Bacteria</taxon>
        <taxon>Pseudomonadati</taxon>
        <taxon>Pseudomonadota</taxon>
        <taxon>Alphaproteobacteria</taxon>
        <taxon>Rhodobacterales</taxon>
        <taxon>Roseobacteraceae</taxon>
        <taxon>Jannaschia</taxon>
    </lineage>
</organism>
<evidence type="ECO:0000256" key="3">
    <source>
        <dbReference type="SAM" id="MobiDB-lite"/>
    </source>
</evidence>
<evidence type="ECO:0000313" key="8">
    <source>
        <dbReference type="Proteomes" id="UP000251571"/>
    </source>
</evidence>
<feature type="domain" description="Thiamine phosphate synthase/TenI" evidence="4">
    <location>
        <begin position="45"/>
        <end position="218"/>
    </location>
</feature>
<dbReference type="SUPFAM" id="SSF51391">
    <property type="entry name" value="Thiamin phosphate synthase"/>
    <property type="match status" value="1"/>
</dbReference>
<dbReference type="Proteomes" id="UP000251571">
    <property type="component" value="Unassembled WGS sequence"/>
</dbReference>
<name>A0A2Y9AAP9_9RHOB</name>
<dbReference type="InterPro" id="IPR022998">
    <property type="entry name" value="ThiamineP_synth_TenI"/>
</dbReference>
<dbReference type="PANTHER" id="PTHR20857:SF15">
    <property type="entry name" value="THIAMINE-PHOSPHATE SYNTHASE"/>
    <property type="match status" value="1"/>
</dbReference>
<evidence type="ECO:0000313" key="7">
    <source>
        <dbReference type="Proteomes" id="UP000245839"/>
    </source>
</evidence>
<dbReference type="InterPro" id="IPR036206">
    <property type="entry name" value="ThiamineP_synth_sf"/>
</dbReference>
<proteinExistence type="predicted"/>
<evidence type="ECO:0000259" key="4">
    <source>
        <dbReference type="Pfam" id="PF02581"/>
    </source>
</evidence>
<dbReference type="GO" id="GO:0009228">
    <property type="term" value="P:thiamine biosynthetic process"/>
    <property type="evidence" value="ECO:0007669"/>
    <property type="project" value="UniProtKB-KW"/>
</dbReference>
<evidence type="ECO:0000313" key="6">
    <source>
        <dbReference type="EMBL" id="SSA41245.1"/>
    </source>
</evidence>
<accession>A0A2Y9AAP9</accession>
<protein>
    <submittedName>
        <fullName evidence="6">Thiamine-phosphate pyrophosphorylase</fullName>
    </submittedName>
</protein>
<dbReference type="EMBL" id="UETC01000002">
    <property type="protein sequence ID" value="SSA41245.1"/>
    <property type="molecule type" value="Genomic_DNA"/>
</dbReference>
<feature type="region of interest" description="Disordered" evidence="3">
    <location>
        <begin position="1"/>
        <end position="35"/>
    </location>
</feature>
<dbReference type="Gene3D" id="3.20.20.70">
    <property type="entry name" value="Aldolase class I"/>
    <property type="match status" value="1"/>
</dbReference>
<gene>
    <name evidence="5" type="ORF">BCF38_10281</name>
    <name evidence="6" type="ORF">SAMN05421539_10281</name>
</gene>
<dbReference type="Proteomes" id="UP000245839">
    <property type="component" value="Unassembled WGS sequence"/>
</dbReference>
<dbReference type="Pfam" id="PF02581">
    <property type="entry name" value="TMP-TENI"/>
    <property type="match status" value="1"/>
</dbReference>
<comment type="pathway">
    <text evidence="1">Cofactor biosynthesis; thiamine diphosphate biosynthesis.</text>
</comment>
<dbReference type="GO" id="GO:0004789">
    <property type="term" value="F:thiamine-phosphate diphosphorylase activity"/>
    <property type="evidence" value="ECO:0007669"/>
    <property type="project" value="TreeGrafter"/>
</dbReference>
<dbReference type="PANTHER" id="PTHR20857">
    <property type="entry name" value="THIAMINE-PHOSPHATE PYROPHOSPHORYLASE"/>
    <property type="match status" value="1"/>
</dbReference>
<dbReference type="AlphaFoldDB" id="A0A2Y9AAP9"/>
<keyword evidence="7" id="KW-1185">Reference proteome</keyword>
<reference evidence="5 7" key="2">
    <citation type="submission" date="2018-03" db="EMBL/GenBank/DDBJ databases">
        <title>Genomic Encyclopedia of Archaeal and Bacterial Type Strains, Phase II (KMG-II): from individual species to whole genera.</title>
        <authorList>
            <person name="Goeker M."/>
        </authorList>
    </citation>
    <scope>NUCLEOTIDE SEQUENCE [LARGE SCALE GENOMIC DNA]</scope>
    <source>
        <strain evidence="5 7">DSM 25227</strain>
    </source>
</reference>
<evidence type="ECO:0000256" key="1">
    <source>
        <dbReference type="ARBA" id="ARBA00004948"/>
    </source>
</evidence>
<dbReference type="CDD" id="cd00564">
    <property type="entry name" value="TMP_TenI"/>
    <property type="match status" value="1"/>
</dbReference>
<reference evidence="6 8" key="1">
    <citation type="submission" date="2016-10" db="EMBL/GenBank/DDBJ databases">
        <authorList>
            <person name="Cai Z."/>
        </authorList>
    </citation>
    <scope>NUCLEOTIDE SEQUENCE [LARGE SCALE GENOMIC DNA]</scope>
    <source>
        <strain evidence="6 8">DSM 25227</strain>
    </source>
</reference>